<proteinExistence type="predicted"/>
<evidence type="ECO:0000313" key="2">
    <source>
        <dbReference type="EMBL" id="KAK0415387.1"/>
    </source>
</evidence>
<dbReference type="Proteomes" id="UP001175271">
    <property type="component" value="Unassembled WGS sequence"/>
</dbReference>
<evidence type="ECO:0000256" key="1">
    <source>
        <dbReference type="SAM" id="MobiDB-lite"/>
    </source>
</evidence>
<keyword evidence="3" id="KW-1185">Reference proteome</keyword>
<accession>A0AA39I087</accession>
<sequence length="321" mass="34571">MNRSKRVDPLSVSLLSAGAVALAPTVVKAVAAVGTILSSFFGGLLIGIAFEGDDTGPLKERIEALLVSNPKPEAMTVAQICLGNELTCLEAVLPAVREANSKKMTVADAEKAAAILDAAQQRTVHFASAISIDCSICCEAFSCTDSSYPAANAGDEDLVALLIADTEAQKIDDEAEPEGNEEETPQVSLDEIREEQLKIPEYKKLIDALEANIPEAVANFELVDGTLRVEAESDADEPRLVIPRSKRSRRSARYEGREDIEAVEVLDPIEKIYQGRDELRLRKLALPYGTTLQIPPFQTVVSKLQDDLRKGGGTTSNPVLP</sequence>
<dbReference type="EMBL" id="JAUCMV010000002">
    <property type="protein sequence ID" value="KAK0415387.1"/>
    <property type="molecule type" value="Genomic_DNA"/>
</dbReference>
<feature type="region of interest" description="Disordered" evidence="1">
    <location>
        <begin position="170"/>
        <end position="191"/>
    </location>
</feature>
<evidence type="ECO:0000313" key="3">
    <source>
        <dbReference type="Proteomes" id="UP001175271"/>
    </source>
</evidence>
<dbReference type="AlphaFoldDB" id="A0AA39I087"/>
<organism evidence="2 3">
    <name type="scientific">Steinernema hermaphroditum</name>
    <dbReference type="NCBI Taxonomy" id="289476"/>
    <lineage>
        <taxon>Eukaryota</taxon>
        <taxon>Metazoa</taxon>
        <taxon>Ecdysozoa</taxon>
        <taxon>Nematoda</taxon>
        <taxon>Chromadorea</taxon>
        <taxon>Rhabditida</taxon>
        <taxon>Tylenchina</taxon>
        <taxon>Panagrolaimomorpha</taxon>
        <taxon>Strongyloidoidea</taxon>
        <taxon>Steinernematidae</taxon>
        <taxon>Steinernema</taxon>
    </lineage>
</organism>
<gene>
    <name evidence="2" type="ORF">QR680_011920</name>
</gene>
<comment type="caution">
    <text evidence="2">The sequence shown here is derived from an EMBL/GenBank/DDBJ whole genome shotgun (WGS) entry which is preliminary data.</text>
</comment>
<reference evidence="2" key="1">
    <citation type="submission" date="2023-06" db="EMBL/GenBank/DDBJ databases">
        <title>Genomic analysis of the entomopathogenic nematode Steinernema hermaphroditum.</title>
        <authorList>
            <person name="Schwarz E.M."/>
            <person name="Heppert J.K."/>
            <person name="Baniya A."/>
            <person name="Schwartz H.T."/>
            <person name="Tan C.-H."/>
            <person name="Antoshechkin I."/>
            <person name="Sternberg P.W."/>
            <person name="Goodrich-Blair H."/>
            <person name="Dillman A.R."/>
        </authorList>
    </citation>
    <scope>NUCLEOTIDE SEQUENCE</scope>
    <source>
        <strain evidence="2">PS9179</strain>
        <tissue evidence="2">Whole animal</tissue>
    </source>
</reference>
<protein>
    <submittedName>
        <fullName evidence="2">Uncharacterized protein</fullName>
    </submittedName>
</protein>
<feature type="compositionally biased region" description="Acidic residues" evidence="1">
    <location>
        <begin position="173"/>
        <end position="184"/>
    </location>
</feature>
<name>A0AA39I087_9BILA</name>